<feature type="compositionally biased region" description="Polar residues" evidence="1">
    <location>
        <begin position="2818"/>
        <end position="2836"/>
    </location>
</feature>
<proteinExistence type="predicted"/>
<feature type="compositionally biased region" description="Basic and acidic residues" evidence="1">
    <location>
        <begin position="4231"/>
        <end position="4241"/>
    </location>
</feature>
<feature type="compositionally biased region" description="Polar residues" evidence="1">
    <location>
        <begin position="440"/>
        <end position="459"/>
    </location>
</feature>
<feature type="compositionally biased region" description="Basic and acidic residues" evidence="1">
    <location>
        <begin position="548"/>
        <end position="562"/>
    </location>
</feature>
<feature type="compositionally biased region" description="Polar residues" evidence="1">
    <location>
        <begin position="2112"/>
        <end position="2122"/>
    </location>
</feature>
<feature type="region of interest" description="Disordered" evidence="1">
    <location>
        <begin position="749"/>
        <end position="825"/>
    </location>
</feature>
<feature type="region of interest" description="Disordered" evidence="1">
    <location>
        <begin position="3074"/>
        <end position="3132"/>
    </location>
</feature>
<feature type="region of interest" description="Disordered" evidence="1">
    <location>
        <begin position="687"/>
        <end position="721"/>
    </location>
</feature>
<feature type="compositionally biased region" description="Basic and acidic residues" evidence="1">
    <location>
        <begin position="3433"/>
        <end position="3450"/>
    </location>
</feature>
<feature type="compositionally biased region" description="Basic and acidic residues" evidence="1">
    <location>
        <begin position="3710"/>
        <end position="3721"/>
    </location>
</feature>
<feature type="region of interest" description="Disordered" evidence="1">
    <location>
        <begin position="1800"/>
        <end position="1918"/>
    </location>
</feature>
<evidence type="ECO:0000313" key="2">
    <source>
        <dbReference type="EMBL" id="KAB1209127.1"/>
    </source>
</evidence>
<feature type="region of interest" description="Disordered" evidence="1">
    <location>
        <begin position="4540"/>
        <end position="4682"/>
    </location>
</feature>
<protein>
    <submittedName>
        <fullName evidence="2">Uncharacterized protein</fullName>
    </submittedName>
</protein>
<feature type="compositionally biased region" description="Basic and acidic residues" evidence="1">
    <location>
        <begin position="569"/>
        <end position="585"/>
    </location>
</feature>
<feature type="compositionally biased region" description="Polar residues" evidence="1">
    <location>
        <begin position="883"/>
        <end position="901"/>
    </location>
</feature>
<feature type="compositionally biased region" description="Basic and acidic residues" evidence="1">
    <location>
        <begin position="1719"/>
        <end position="1738"/>
    </location>
</feature>
<feature type="compositionally biased region" description="Basic and acidic residues" evidence="1">
    <location>
        <begin position="1907"/>
        <end position="1918"/>
    </location>
</feature>
<feature type="region of interest" description="Disordered" evidence="1">
    <location>
        <begin position="2268"/>
        <end position="2320"/>
    </location>
</feature>
<feature type="region of interest" description="Disordered" evidence="1">
    <location>
        <begin position="1198"/>
        <end position="1219"/>
    </location>
</feature>
<feature type="compositionally biased region" description="Basic and acidic residues" evidence="1">
    <location>
        <begin position="2903"/>
        <end position="2959"/>
    </location>
</feature>
<comment type="caution">
    <text evidence="2">The sequence shown here is derived from an EMBL/GenBank/DDBJ whole genome shotgun (WGS) entry which is preliminary data.</text>
</comment>
<feature type="region of interest" description="Disordered" evidence="1">
    <location>
        <begin position="2897"/>
        <end position="2959"/>
    </location>
</feature>
<feature type="compositionally biased region" description="Basic and acidic residues" evidence="1">
    <location>
        <begin position="3611"/>
        <end position="3631"/>
    </location>
</feature>
<feature type="compositionally biased region" description="Basic and acidic residues" evidence="1">
    <location>
        <begin position="1697"/>
        <end position="1712"/>
    </location>
</feature>
<feature type="region of interest" description="Disordered" evidence="1">
    <location>
        <begin position="4311"/>
        <end position="4455"/>
    </location>
</feature>
<feature type="region of interest" description="Disordered" evidence="1">
    <location>
        <begin position="2022"/>
        <end position="2062"/>
    </location>
</feature>
<feature type="region of interest" description="Disordered" evidence="1">
    <location>
        <begin position="1931"/>
        <end position="1956"/>
    </location>
</feature>
<feature type="region of interest" description="Disordered" evidence="1">
    <location>
        <begin position="1670"/>
        <end position="1747"/>
    </location>
</feature>
<organism evidence="2 3">
    <name type="scientific">Morella rubra</name>
    <name type="common">Chinese bayberry</name>
    <dbReference type="NCBI Taxonomy" id="262757"/>
    <lineage>
        <taxon>Eukaryota</taxon>
        <taxon>Viridiplantae</taxon>
        <taxon>Streptophyta</taxon>
        <taxon>Embryophyta</taxon>
        <taxon>Tracheophyta</taxon>
        <taxon>Spermatophyta</taxon>
        <taxon>Magnoliopsida</taxon>
        <taxon>eudicotyledons</taxon>
        <taxon>Gunneridae</taxon>
        <taxon>Pentapetalae</taxon>
        <taxon>rosids</taxon>
        <taxon>fabids</taxon>
        <taxon>Fagales</taxon>
        <taxon>Myricaceae</taxon>
        <taxon>Morella</taxon>
    </lineage>
</organism>
<feature type="compositionally biased region" description="Basic and acidic residues" evidence="1">
    <location>
        <begin position="2357"/>
        <end position="2366"/>
    </location>
</feature>
<feature type="compositionally biased region" description="Basic and acidic residues" evidence="1">
    <location>
        <begin position="2463"/>
        <end position="2520"/>
    </location>
</feature>
<feature type="region of interest" description="Disordered" evidence="1">
    <location>
        <begin position="1764"/>
        <end position="1784"/>
    </location>
</feature>
<feature type="compositionally biased region" description="Polar residues" evidence="1">
    <location>
        <begin position="1673"/>
        <end position="1682"/>
    </location>
</feature>
<accession>A0A6A1VBE9</accession>
<feature type="compositionally biased region" description="Basic and acidic residues" evidence="1">
    <location>
        <begin position="3913"/>
        <end position="3924"/>
    </location>
</feature>
<feature type="region of interest" description="Disordered" evidence="1">
    <location>
        <begin position="4116"/>
        <end position="4150"/>
    </location>
</feature>
<feature type="region of interest" description="Disordered" evidence="1">
    <location>
        <begin position="3009"/>
        <end position="3028"/>
    </location>
</feature>
<feature type="region of interest" description="Disordered" evidence="1">
    <location>
        <begin position="1578"/>
        <end position="1655"/>
    </location>
</feature>
<name>A0A6A1VBE9_9ROSI</name>
<dbReference type="Proteomes" id="UP000516437">
    <property type="component" value="Chromosome 6"/>
</dbReference>
<feature type="compositionally biased region" description="Basic and acidic residues" evidence="1">
    <location>
        <begin position="3595"/>
        <end position="3604"/>
    </location>
</feature>
<feature type="compositionally biased region" description="Basic and acidic residues" evidence="1">
    <location>
        <begin position="4582"/>
        <end position="4596"/>
    </location>
</feature>
<feature type="compositionally biased region" description="Basic and acidic residues" evidence="1">
    <location>
        <begin position="4370"/>
        <end position="4381"/>
    </location>
</feature>
<feature type="compositionally biased region" description="Basic and acidic residues" evidence="1">
    <location>
        <begin position="3742"/>
        <end position="3753"/>
    </location>
</feature>
<feature type="compositionally biased region" description="Basic and acidic residues" evidence="1">
    <location>
        <begin position="2528"/>
        <end position="2539"/>
    </location>
</feature>
<feature type="compositionally biased region" description="Basic and acidic residues" evidence="1">
    <location>
        <begin position="807"/>
        <end position="818"/>
    </location>
</feature>
<keyword evidence="3" id="KW-1185">Reference proteome</keyword>
<feature type="compositionally biased region" description="Basic and acidic residues" evidence="1">
    <location>
        <begin position="4198"/>
        <end position="4219"/>
    </location>
</feature>
<feature type="region of interest" description="Disordered" evidence="1">
    <location>
        <begin position="3595"/>
        <end position="3642"/>
    </location>
</feature>
<feature type="region of interest" description="Disordered" evidence="1">
    <location>
        <begin position="2431"/>
        <end position="2575"/>
    </location>
</feature>
<feature type="compositionally biased region" description="Basic and acidic residues" evidence="1">
    <location>
        <begin position="941"/>
        <end position="970"/>
    </location>
</feature>
<feature type="region of interest" description="Disordered" evidence="1">
    <location>
        <begin position="2344"/>
        <end position="2399"/>
    </location>
</feature>
<feature type="region of interest" description="Disordered" evidence="1">
    <location>
        <begin position="2180"/>
        <end position="2232"/>
    </location>
</feature>
<feature type="compositionally biased region" description="Basic and acidic residues" evidence="1">
    <location>
        <begin position="2788"/>
        <end position="2817"/>
    </location>
</feature>
<feature type="compositionally biased region" description="Polar residues" evidence="1">
    <location>
        <begin position="1809"/>
        <end position="1818"/>
    </location>
</feature>
<feature type="compositionally biased region" description="Basic and acidic residues" evidence="1">
    <location>
        <begin position="1090"/>
        <end position="1100"/>
    </location>
</feature>
<feature type="compositionally biased region" description="Basic and acidic residues" evidence="1">
    <location>
        <begin position="1857"/>
        <end position="1900"/>
    </location>
</feature>
<feature type="region of interest" description="Disordered" evidence="1">
    <location>
        <begin position="365"/>
        <end position="464"/>
    </location>
</feature>
<feature type="region of interest" description="Disordered" evidence="1">
    <location>
        <begin position="2974"/>
        <end position="2994"/>
    </location>
</feature>
<feature type="compositionally biased region" description="Polar residues" evidence="1">
    <location>
        <begin position="365"/>
        <end position="388"/>
    </location>
</feature>
<feature type="compositionally biased region" description="Basic and acidic residues" evidence="1">
    <location>
        <begin position="3947"/>
        <end position="3964"/>
    </location>
</feature>
<feature type="region of interest" description="Disordered" evidence="1">
    <location>
        <begin position="841"/>
        <end position="1186"/>
    </location>
</feature>
<feature type="region of interest" description="Disordered" evidence="1">
    <location>
        <begin position="2782"/>
        <end position="2856"/>
    </location>
</feature>
<feature type="compositionally biased region" description="Basic and acidic residues" evidence="1">
    <location>
        <begin position="757"/>
        <end position="780"/>
    </location>
</feature>
<feature type="compositionally biased region" description="Polar residues" evidence="1">
    <location>
        <begin position="4554"/>
        <end position="4569"/>
    </location>
</feature>
<feature type="compositionally biased region" description="Basic and acidic residues" evidence="1">
    <location>
        <begin position="3795"/>
        <end position="3804"/>
    </location>
</feature>
<feature type="compositionally biased region" description="Low complexity" evidence="1">
    <location>
        <begin position="1338"/>
        <end position="1349"/>
    </location>
</feature>
<feature type="compositionally biased region" description="Basic and acidic residues" evidence="1">
    <location>
        <begin position="2292"/>
        <end position="2320"/>
    </location>
</feature>
<sequence>MTFLFGCQRRKPDYFASVPTDEIVNFLKYNLKHLTCLSVRKINFELVVVGSTRPVFLVLTEFKPSFGLEQPKVSCKNLSIMADKIRSQVEVVTSGDENQLQKGKQLEAVDETRSEIHEVMEDRTLKDERIPDQNIEGISNQQVSIKEIPQRIEEEMKVAQKDKEGETKVDKNACVESSEQVVSTLDATVGQNNVSSVQTPDLTVTTDVETVTDPYTKDETIGKLSTTDTMIFQGFAETRKGVEHKETENYIDLVGEEKGPEAIGPSEEIQNKEDEKDEIICDNIEDASFQTLAGSPDIWNDDEETNDAEDKLEGLSVTLAKYGASQQGDMPQVQEVDYSETFKADPKIGLENIIMDRTTEVLNQDGNSTIEDSNRVGNYNNMPDGSSITREEGTQSKDEDLDRAEASAVEKKGEEGFTVVVTEDNISKRELSEDIEHSKLASTENEAPSKYSLLQQNEPGEQKPERLLDVISQEIETGASRENAEFEYPKYGFEEKRKDDKPTGVYDISGDEIPGQKNLPLIDSNEKTESAEPEISKNNANGVPVRHSLIEETRQVEGKRNGVLEFEPEEHIEKSHGTSIDEKEQIANASGGSKGAESTVLEYTSTEGTVKKEMITKTSENTGEIEAACRSEAEEKFVVKDAEANILELMKEQAINTETHKTTAKSNVPEEGLLEDDTTEVCSAAHTGGETVEQRVQMDSPKEALTKSSEDERNKIIPEEKPYLLKQGYDGHKMQGCGDVHREQIVEANVTFVKPEPSNKETSKNYQDDENETKKSREEDLSLEIVEEVNVNDPSQQSFGEGPIQNFERDKKEAKKSTGEICEEPQTAKAFESIAPETIQNAESQEKIPGASLVKQEEGFQGEAEYLASAEASAEGGEEDSEQQPQMNAPGQSIVAKSTENIVDIASVKQTEGPQEEGENLDSIESSKENTDEEPSSIEVAEDRPKPKGEGGLEHISHNDKAEETNHEVESPGEILYTVKQGEGLQRDNENVVPAEAPIQRRDEDTSSTKVAEYNSTTNRLAEASGNSAKATPEDEEDSENALQKHGTAESFALETPQGVESPESIPDPPPVKQEEGLKAECENLAPTEPAKEERGEDTSFVKVAGDDYANIGQVEATENRTKTTPESGEDSEKVHNVEDPDNNLGTSSLKQGETLQGEGDDLSQKNSSIENASPVTLAEDNDDNIRLVETMENSVKVTAKGEEDSEEVLQKDDPQENLVQEREYHIDNLLVNQEEDIERQGKNLAPTEVSMENKNEAQQNMLNVTAIVEDSKHVLQKDVLGESISSDADYEVESPEELPNTPLVKQEQGLQGELKDLIPTEASIEKRDEDTSSMKIAEGNNDNNGLADAADHSARITAKGEEASEQVFQKDEPGDKLEQLKGRMSKEIEEESSSEKTTKTTFMQEEGLTQNLEQASATEKKEAQILDDNTENEAAVKKVVSATMLEGLKLEDEVLREMTKTENTILECVGFETAASSTNTEKSNLEKPAVAELPSSSIVEVTVKESLKEDESGATKVEGTDLDFIKQTETADLKESKESKSETLQDYAVPNKDFNAFTHTGKSSLEPEVSEEEIKKESLKQEENTIIGSDYQSVGVVSEEAGLKEVGPENNEQTKSSDIAPEGKDLEATETEGTSLDTEKIEHHVEGKAPSRGIENEIAFTMGEAPLDKTSEVSSQDSCTMPLQEHDPRITGVSKMVEEIPAREETRDENAKNTSMQKTDEKLTLKEDEYVPSKDIPKLTSLDGGNKGVIEEAQKEMDAESHMYPELHNQKNSSHTEDVEISKRGETSCLAEQTEVWELETSKDDNPSNEASKSIAVNTHGDGVEALLEQEDAVQSLTGGVTEEGTADVKTGAGSHESEPISTKNDEPLAERTLELADLDQKLDFDSESVTKDQSDETHPQTNKIQIEENKDLQDWDSKSVEQKVILQFQGETEREREMEPQLEAEDHIDSSQNAKESITTVVAMEEVQERAENVDGSKGVKEMAKNGVSDFKEIHDVSDGDEKLEVKDCETESKRYLKATNSNELKETGNTGIVEEPTMKSKAHEEEKIQGEGSIEPADVYITTADDAEEKIEEEIRAEVDDSLEDKDNATVVSAESSSAKAQMDDKPVKNTSSDQSLETIKTESCPRAEEVHERVGNIDGSGSLKEQAKHGVSDLKEIREVSDRYEILEKVKDFGTESTGYLDSTHSNEQKETGNTGIIEEQTMESEAPGTKALEEEKIQGEGSLEPADVYIPTAEDAEETIEEEIKVEVDDSLKDNHNATVVPVESSWAETQMDDKPVKDTSSYESLETIKTESCPRAEEMHERVENVDGSEGAKEQAIHGVSDLKEIHEVSDGVEILEKVKDSGTESTGHLDSTHSNEQKETGNTSIIEEQTMESEAPGTKALEEEKIQGEGSLEPANVYIPIAEDAEEKIEEEIKVEVDDSLKDNHNATVVPAESSWAETQMDDKPVKDTSSYESLETIKTESCPRVEEVQERVENVDGSESLKDHAKHGVSDLKEIHEVSDRNEKLEKVKDSGTESTAHLDSIHSNEEKETDNTGIVEEATTESEAPGTKGPEEEKIQGEGTLEPADVYKIITEDAEEKIEEDIKVEVDDYLQDNDNVIVVPAESSLAEAKMDDKPAKDTSSDKSLETIKTESYPRAEEVHERVDNVDGSEGVKEQDKHGVSDLKEIHEVSDGVEILEKVKDSGTKSTGYLDATDSNEHKETSITGIVEEQTMESEALGTKAPGEEKIQVEGSLEPADVYMKTAEDAEEKIEEEIKVEADDFLQDNDNEIVVPAESSLAEAKMDDKPVKDTSSDESLETIKTESYPRAEEMQQTPMSTKKRVSQVQTMESEALGTKAPGEEKIQVEGSLEPADVYMKTAEDAEEKIEEEIKVEADDFLQDNDNVIVVPAESSLAEAKMDDKPVKDTSSDESLETTKTESCPRAEEVHERVDNIDGSEGVKEQDKHRVSDLKEIHEVSDGVEILEKVKDSGTKSSGYLDATDSNEHKETGITGIVEEQTMESEALGTKAPGEEKIQVEGSLEPADVYMKTAEDAEEKIEEEIKVEADDFLQDNDNVIVVPAESSLAEAKMDDKPVKDTSSDESLETIKTESCPRAEEVHERVDNVDGSEGVKEQDKHRVTESKEIHEVSDGVEILEKVKDSGTKSTGYLDATDSNEHKETGITGIVEEQTMESEALGTKAPGEEKIQVEGSLEPADVYMKTAEDAEEKIEEEIKVEADDFLQDNDNVIVVPAESSLAEAKMDDKPVKDTSSDESLETIKTESCPRAEEVHERVDNIDGSEGVKEQDKHRVTDLKEIHEVSDGVEILEKVKDSGTKSTGYLDATDSNEHKETGITGIVEEQTMESEALGTKAPGEEKIQVEGSLEPADVYMKTAEDAEEKIEEEIKVEADDFLQDNDNVIVVPAESSLAEAKMDDKPVKDTSLNESLETIKTESCPRAEEVDSNKLKNASSSLASQLPGREYKNEDKVIGTLENPDADEVEESKTVSNAVFGSEYHGVEETPETGESSRVKKLDSDETKERIKEASGTESTSKSLGIEAVTEDKMAAGQTLAMVKLEEQLKTPSSELLSMKQEHGTMTIVKEIESIKTEAAEMPDHGVEETPETGESSRVKKLDSDETKERIKEASGSESTSKSLGIEAVTEDEMAASQTLAMVKLEEQLQTPTSELLSMEQEHGTMTIVKEIEATEAAQMPDDTNIDDSSSTKATEETCLQKEEQLQTLASALSGEQEHGTTTAFEKLERESTREVETLDDMNTSNSSATETKEETCLEQEEPTVPENVENKSVSLNKPDTKEVEETKTVSNTVCGSEYQSCEEATGTEDEIKEASATVSKALCTEAVTEDERAADQTLPAGKLAELLQTKSSELLSLEQEHLPTIVCKDTEEIKIKEIEMEMVEGTSTNDSSNPKATDRELLQKEEQLQTPSSTLLSEEQEHVTTTAFKKAAEEESTKEVETQDEKNINNSSATKKTEDTCLEKEDMSTKFTSSAESVEKIVESNPPTEEVASVKLEETSLNLPSQLSNIINKGADKESESLASLENQNKHEVEENKSASVAVFESKKETGETKQSLSVEKLDAADIEEIKETSETFSKSKAPGVEEISEDELIADQTFPSGKLGEQLQTPSSFLPREQEYGTTTTDKRMEEDKIKEVKMLGDEIHNYFSAAKTTEGTCLKNTVIKELKTSALSSEADPNEEQKEKGSTLDQASKLEPRGMEDIIYADSPSQSKEVRQLTRPAEEASNLKVEISQMTFDHESEVQSDQVLTKSEDIDGKHLEAAITDLKNEESQSKKTVEVHQILKDDVSIEEVTEEKEVAKDSKSVSLGEEQIIESHQRDESIAEEYPPEETNKTFKAETTTNQHEALGFKIPDKDSGSEGIEKNITAQVRTVENENAAESYPNETEGKNVEQAAVKLDSRNQSDETNVTKGKTEAITLEDKEPDGATSQKEGATDFSEVIEITQNIQQLEKTSYAASKTEIPGEANLSENKETIIRTDQEDVIPVLQHKIEESLQKVELEDKIPGRATEVEAEVREVECEGVKRMDDSEEKITEDSTSADLAKSSLSELMQKSMKENLQAAKDLTKESEPTPCKEEMQNEEAETTQIDEAKIDEEEEDEHKRADSGSDAPVMVEASKETDVKVAHKKSHNILSGVGSKVKHSLSKVKKAIIGKSSHPKTSSPN</sequence>
<feature type="region of interest" description="Disordered" evidence="1">
    <location>
        <begin position="4187"/>
        <end position="4245"/>
    </location>
</feature>
<reference evidence="2 3" key="1">
    <citation type="journal article" date="2019" name="Plant Biotechnol. J.">
        <title>The red bayberry genome and genetic basis of sex determination.</title>
        <authorList>
            <person name="Jia H.M."/>
            <person name="Jia H.J."/>
            <person name="Cai Q.L."/>
            <person name="Wang Y."/>
            <person name="Zhao H.B."/>
            <person name="Yang W.F."/>
            <person name="Wang G.Y."/>
            <person name="Li Y.H."/>
            <person name="Zhan D.L."/>
            <person name="Shen Y.T."/>
            <person name="Niu Q.F."/>
            <person name="Chang L."/>
            <person name="Qiu J."/>
            <person name="Zhao L."/>
            <person name="Xie H.B."/>
            <person name="Fu W.Y."/>
            <person name="Jin J."/>
            <person name="Li X.W."/>
            <person name="Jiao Y."/>
            <person name="Zhou C.C."/>
            <person name="Tu T."/>
            <person name="Chai C.Y."/>
            <person name="Gao J.L."/>
            <person name="Fan L.J."/>
            <person name="van de Weg E."/>
            <person name="Wang J.Y."/>
            <person name="Gao Z.S."/>
        </authorList>
    </citation>
    <scope>NUCLEOTIDE SEQUENCE [LARGE SCALE GENOMIC DNA]</scope>
    <source>
        <tissue evidence="2">Leaves</tissue>
    </source>
</reference>
<feature type="compositionally biased region" description="Basic and acidic residues" evidence="1">
    <location>
        <begin position="1314"/>
        <end position="1333"/>
    </location>
</feature>
<feature type="compositionally biased region" description="Basic and acidic residues" evidence="1">
    <location>
        <begin position="3972"/>
        <end position="3985"/>
    </location>
</feature>
<feature type="compositionally biased region" description="Basic and acidic residues" evidence="1">
    <location>
        <begin position="700"/>
        <end position="721"/>
    </location>
</feature>
<feature type="compositionally biased region" description="Basic and acidic residues" evidence="1">
    <location>
        <begin position="3511"/>
        <end position="3531"/>
    </location>
</feature>
<evidence type="ECO:0000313" key="3">
    <source>
        <dbReference type="Proteomes" id="UP000516437"/>
    </source>
</evidence>
<feature type="region of interest" description="Disordered" evidence="1">
    <location>
        <begin position="3690"/>
        <end position="3805"/>
    </location>
</feature>
<dbReference type="PANTHER" id="PTHR35511:SF2">
    <property type="entry name" value="A-KINASE ANCHOR-LIKE PROTEIN"/>
    <property type="match status" value="1"/>
</dbReference>
<feature type="region of interest" description="Disordered" evidence="1">
    <location>
        <begin position="2080"/>
        <end position="2133"/>
    </location>
</feature>
<feature type="region of interest" description="Disordered" evidence="1">
    <location>
        <begin position="481"/>
        <end position="599"/>
    </location>
</feature>
<feature type="compositionally biased region" description="Basic and acidic residues" evidence="1">
    <location>
        <begin position="482"/>
        <end position="502"/>
    </location>
</feature>
<dbReference type="OrthoDB" id="771720at2759"/>
<feature type="compositionally biased region" description="Polar residues" evidence="1">
    <location>
        <begin position="3451"/>
        <end position="3460"/>
    </location>
</feature>
<evidence type="ECO:0000256" key="1">
    <source>
        <dbReference type="SAM" id="MobiDB-lite"/>
    </source>
</evidence>
<dbReference type="EMBL" id="RXIC02000024">
    <property type="protein sequence ID" value="KAB1209127.1"/>
    <property type="molecule type" value="Genomic_DNA"/>
</dbReference>
<feature type="compositionally biased region" description="Basic and acidic residues" evidence="1">
    <location>
        <begin position="1350"/>
        <end position="1399"/>
    </location>
</feature>
<feature type="compositionally biased region" description="Polar residues" evidence="1">
    <location>
        <begin position="3902"/>
        <end position="3912"/>
    </location>
</feature>
<feature type="compositionally biased region" description="Basic and acidic residues" evidence="1">
    <location>
        <begin position="1073"/>
        <end position="1082"/>
    </location>
</feature>
<feature type="region of interest" description="Disordered" evidence="1">
    <location>
        <begin position="1281"/>
        <end position="1407"/>
    </location>
</feature>
<gene>
    <name evidence="2" type="ORF">CJ030_MR6G015553</name>
</gene>
<feature type="compositionally biased region" description="Basic residues" evidence="1">
    <location>
        <begin position="4657"/>
        <end position="4669"/>
    </location>
</feature>
<feature type="region of interest" description="Disordered" evidence="1">
    <location>
        <begin position="3410"/>
        <end position="3543"/>
    </location>
</feature>
<feature type="compositionally biased region" description="Low complexity" evidence="1">
    <location>
        <begin position="862"/>
        <end position="875"/>
    </location>
</feature>
<feature type="compositionally biased region" description="Polar residues" evidence="1">
    <location>
        <begin position="2093"/>
        <end position="2103"/>
    </location>
</feature>
<feature type="compositionally biased region" description="Polar residues" evidence="1">
    <location>
        <begin position="1165"/>
        <end position="1175"/>
    </location>
</feature>
<feature type="region of interest" description="Disordered" evidence="1">
    <location>
        <begin position="3245"/>
        <end position="3294"/>
    </location>
</feature>
<feature type="compositionally biased region" description="Basic and acidic residues" evidence="1">
    <location>
        <begin position="389"/>
        <end position="415"/>
    </location>
</feature>
<feature type="compositionally biased region" description="Polar residues" evidence="1">
    <location>
        <begin position="3925"/>
        <end position="3944"/>
    </location>
</feature>
<feature type="compositionally biased region" description="Polar residues" evidence="1">
    <location>
        <begin position="1008"/>
        <end position="1030"/>
    </location>
</feature>
<feature type="compositionally biased region" description="Basic and acidic residues" evidence="1">
    <location>
        <begin position="1638"/>
        <end position="1650"/>
    </location>
</feature>
<feature type="compositionally biased region" description="Basic and acidic residues" evidence="1">
    <location>
        <begin position="425"/>
        <end position="439"/>
    </location>
</feature>
<feature type="region of interest" description="Disordered" evidence="1">
    <location>
        <begin position="2617"/>
        <end position="2671"/>
    </location>
</feature>
<feature type="compositionally biased region" description="Polar residues" evidence="1">
    <location>
        <begin position="2022"/>
        <end position="2033"/>
    </location>
</feature>
<feature type="compositionally biased region" description="Basic and acidic residues" evidence="1">
    <location>
        <begin position="2123"/>
        <end position="2133"/>
    </location>
</feature>
<feature type="compositionally biased region" description="Polar residues" evidence="1">
    <location>
        <begin position="1144"/>
        <end position="1155"/>
    </location>
</feature>
<feature type="compositionally biased region" description="Basic and acidic residues" evidence="1">
    <location>
        <begin position="1933"/>
        <end position="1951"/>
    </location>
</feature>
<feature type="compositionally biased region" description="Basic and acidic residues" evidence="1">
    <location>
        <begin position="1209"/>
        <end position="1219"/>
    </location>
</feature>
<feature type="region of interest" description="Disordered" evidence="1">
    <location>
        <begin position="3899"/>
        <end position="4006"/>
    </location>
</feature>
<feature type="compositionally biased region" description="Basic and acidic residues" evidence="1">
    <location>
        <begin position="2039"/>
        <end position="2052"/>
    </location>
</feature>
<dbReference type="PANTHER" id="PTHR35511">
    <property type="entry name" value="A-KINASE ANCHOR-LIKE PROTEIN"/>
    <property type="match status" value="1"/>
</dbReference>
<feature type="region of interest" description="Disordered" evidence="1">
    <location>
        <begin position="2692"/>
        <end position="2744"/>
    </location>
</feature>
<feature type="compositionally biased region" description="Basic and acidic residues" evidence="1">
    <location>
        <begin position="4540"/>
        <end position="4553"/>
    </location>
</feature>